<organism evidence="3 4">
    <name type="scientific">Gonium pectorale</name>
    <name type="common">Green alga</name>
    <dbReference type="NCBI Taxonomy" id="33097"/>
    <lineage>
        <taxon>Eukaryota</taxon>
        <taxon>Viridiplantae</taxon>
        <taxon>Chlorophyta</taxon>
        <taxon>core chlorophytes</taxon>
        <taxon>Chlorophyceae</taxon>
        <taxon>CS clade</taxon>
        <taxon>Chlamydomonadales</taxon>
        <taxon>Volvocaceae</taxon>
        <taxon>Gonium</taxon>
    </lineage>
</organism>
<feature type="compositionally biased region" description="Low complexity" evidence="1">
    <location>
        <begin position="270"/>
        <end position="289"/>
    </location>
</feature>
<dbReference type="InterPro" id="IPR023393">
    <property type="entry name" value="START-like_dom_sf"/>
</dbReference>
<protein>
    <recommendedName>
        <fullName evidence="2">Protein ENHANCED DISEASE RESISTANCE 2 C-terminal domain-containing protein</fullName>
    </recommendedName>
</protein>
<evidence type="ECO:0000259" key="2">
    <source>
        <dbReference type="Pfam" id="PF07059"/>
    </source>
</evidence>
<dbReference type="Pfam" id="PF07059">
    <property type="entry name" value="EDR2_C"/>
    <property type="match status" value="1"/>
</dbReference>
<evidence type="ECO:0000313" key="3">
    <source>
        <dbReference type="EMBL" id="KXZ52675.1"/>
    </source>
</evidence>
<keyword evidence="4" id="KW-1185">Reference proteome</keyword>
<feature type="compositionally biased region" description="Gly residues" evidence="1">
    <location>
        <begin position="352"/>
        <end position="365"/>
    </location>
</feature>
<dbReference type="AlphaFoldDB" id="A0A150GS54"/>
<dbReference type="InterPro" id="IPR009769">
    <property type="entry name" value="EDR2_C"/>
</dbReference>
<dbReference type="EMBL" id="LSYV01000010">
    <property type="protein sequence ID" value="KXZ52675.1"/>
    <property type="molecule type" value="Genomic_DNA"/>
</dbReference>
<dbReference type="PANTHER" id="PTHR12136">
    <property type="entry name" value="ENHANCED DISEASE RESISTANCE-RELATED"/>
    <property type="match status" value="1"/>
</dbReference>
<accession>A0A150GS54</accession>
<feature type="domain" description="Protein ENHANCED DISEASE RESISTANCE 2 C-terminal" evidence="2">
    <location>
        <begin position="806"/>
        <end position="875"/>
    </location>
</feature>
<feature type="region of interest" description="Disordered" evidence="1">
    <location>
        <begin position="264"/>
        <end position="379"/>
    </location>
</feature>
<feature type="compositionally biased region" description="Polar residues" evidence="1">
    <location>
        <begin position="297"/>
        <end position="315"/>
    </location>
</feature>
<evidence type="ECO:0000256" key="1">
    <source>
        <dbReference type="SAM" id="MobiDB-lite"/>
    </source>
</evidence>
<feature type="compositionally biased region" description="Acidic residues" evidence="1">
    <location>
        <begin position="338"/>
        <end position="349"/>
    </location>
</feature>
<dbReference type="OrthoDB" id="9970435at2759"/>
<comment type="caution">
    <text evidence="3">The sequence shown here is derived from an EMBL/GenBank/DDBJ whole genome shotgun (WGS) entry which is preliminary data.</text>
</comment>
<gene>
    <name evidence="3" type="ORF">GPECTOR_9g721</name>
</gene>
<evidence type="ECO:0000313" key="4">
    <source>
        <dbReference type="Proteomes" id="UP000075714"/>
    </source>
</evidence>
<dbReference type="Proteomes" id="UP000075714">
    <property type="component" value="Unassembled WGS sequence"/>
</dbReference>
<sequence length="1043" mass="106095">MSSAPAPPLPPAPPSPSAASSTLEAPSFRFASIYREPSWSAASSAAGDALAAPAVTSAASAAFASTSASASAPPLLEGVAYKGTRLGGVVVRRRLALTRGGRALVTFHDPDTPAAEQQRAGRAGTATTWHLDRGCGLRPASAAELLAAGPASRGLRPSGTWAITAALQGVESSLQLYEFSVDWPPRWATSGYTSLSLGFPDPAEAARWHEAVAGALAGMRAAHGAAGGAGAEGQAAAAAAADGAGLTAGGGAAAANGGGGGYGGGGGGDATAAGERPSGAAADTGPAAAGPGGATPYRTSPYRSATPYDSSTSGAALNETWHEARSDLGESDASASDSDGDASDEEEDGAAAGEGEGGGEEGGAAGPAPPPPPPDDEQRWIPYRQVVQTNGVAIYCHRSDDAPASGGGEFMVSCVIRGRPQRVAAALMRLRGNTTILGPAAHAEVLQPADGQGGAGGREVLRLVITATGSTGLLCAPRELVVEAIKRHDQDGVICVMFKSVQEPPAGGPGGGSGGSAAAWVSARYGSGLFRRPVRGIVAGGYTIAGLKGEGAASQESLITCIVKVDLGGACGPRSWLRPVSSLAGWTDSFLERILMSVTLVRDEVEQRRFAVQPFKLVASAKARFNQAGRLVGDSRAARAQQAGAVGAPLPSRMASVRIGGAGAVGITPAKPLAAVGLAPAAGAHPIAELGGGGDAAAVAAPPPPAESLLAPTLEVEAVPPAGGATAAAAFDLPYIQSLSLLPRRYWSEIHVAGADAPFRVIPGTPLLGIVAVFVCDKHPSILGPPPARPMDEQHDWQPFDFVLHKWAGVDGWVGFVYGDDATRNSMLKLVPHIASGSWMIKQSVGTTPVILGKALKTTYHATPTYIESGKDVDAEMDMEATAGKRLKVSHDTQPSIAELAHIERDAAAKTSSGPAPGAALEGVMKELAAVRMELRELHQKMGQMGAELRVASDNNRLRLLNERVEGLQQPIHMLKKPKTDEHGALGSLPAAGLFPANRHQLQQVTHEKITALSTFYGESFGDGVEDLAVRKTLLAAFLGARA</sequence>
<reference evidence="4" key="1">
    <citation type="journal article" date="2016" name="Nat. Commun.">
        <title>The Gonium pectorale genome demonstrates co-option of cell cycle regulation during the evolution of multicellularity.</title>
        <authorList>
            <person name="Hanschen E.R."/>
            <person name="Marriage T.N."/>
            <person name="Ferris P.J."/>
            <person name="Hamaji T."/>
            <person name="Toyoda A."/>
            <person name="Fujiyama A."/>
            <person name="Neme R."/>
            <person name="Noguchi H."/>
            <person name="Minakuchi Y."/>
            <person name="Suzuki M."/>
            <person name="Kawai-Toyooka H."/>
            <person name="Smith D.R."/>
            <person name="Sparks H."/>
            <person name="Anderson J."/>
            <person name="Bakaric R."/>
            <person name="Luria V."/>
            <person name="Karger A."/>
            <person name="Kirschner M.W."/>
            <person name="Durand P.M."/>
            <person name="Michod R.E."/>
            <person name="Nozaki H."/>
            <person name="Olson B.J."/>
        </authorList>
    </citation>
    <scope>NUCLEOTIDE SEQUENCE [LARGE SCALE GENOMIC DNA]</scope>
    <source>
        <strain evidence="4">NIES-2863</strain>
    </source>
</reference>
<proteinExistence type="predicted"/>
<dbReference type="SUPFAM" id="SSF55961">
    <property type="entry name" value="Bet v1-like"/>
    <property type="match status" value="1"/>
</dbReference>
<dbReference type="InterPro" id="IPR045096">
    <property type="entry name" value="EDR2-like"/>
</dbReference>
<feature type="region of interest" description="Disordered" evidence="1">
    <location>
        <begin position="1"/>
        <end position="22"/>
    </location>
</feature>
<name>A0A150GS54_GONPE</name>
<dbReference type="PANTHER" id="PTHR12136:SF41">
    <property type="entry name" value="PLECKSTRIN HOMOLOGY (PH) AND LIPID-BINDING START DOMAINS-CONTAINING PROTEIN"/>
    <property type="match status" value="1"/>
</dbReference>
<dbReference type="Gene3D" id="3.30.530.20">
    <property type="match status" value="1"/>
</dbReference>
<feature type="compositionally biased region" description="Pro residues" evidence="1">
    <location>
        <begin position="1"/>
        <end position="16"/>
    </location>
</feature>